<dbReference type="EMBL" id="JYDH01001970">
    <property type="protein sequence ID" value="KRY24145.1"/>
    <property type="molecule type" value="Genomic_DNA"/>
</dbReference>
<evidence type="ECO:0000313" key="3">
    <source>
        <dbReference type="Proteomes" id="UP000054776"/>
    </source>
</evidence>
<reference evidence="2 3" key="1">
    <citation type="submission" date="2015-01" db="EMBL/GenBank/DDBJ databases">
        <title>Evolution of Trichinella species and genotypes.</title>
        <authorList>
            <person name="Korhonen P.K."/>
            <person name="Edoardo P."/>
            <person name="Giuseppe L.R."/>
            <person name="Gasser R.B."/>
        </authorList>
    </citation>
    <scope>NUCLEOTIDE SEQUENCE [LARGE SCALE GENOMIC DNA]</scope>
    <source>
        <strain evidence="2">ISS3</strain>
    </source>
</reference>
<organism evidence="2 3">
    <name type="scientific">Trichinella spiralis</name>
    <name type="common">Trichina worm</name>
    <dbReference type="NCBI Taxonomy" id="6334"/>
    <lineage>
        <taxon>Eukaryota</taxon>
        <taxon>Metazoa</taxon>
        <taxon>Ecdysozoa</taxon>
        <taxon>Nematoda</taxon>
        <taxon>Enoplea</taxon>
        <taxon>Dorylaimia</taxon>
        <taxon>Trichinellida</taxon>
        <taxon>Trichinellidae</taxon>
        <taxon>Trichinella</taxon>
    </lineage>
</organism>
<evidence type="ECO:0000256" key="1">
    <source>
        <dbReference type="SAM" id="MobiDB-lite"/>
    </source>
</evidence>
<gene>
    <name evidence="2" type="ORF">T01_12444</name>
</gene>
<protein>
    <submittedName>
        <fullName evidence="2">Uncharacterized protein</fullName>
    </submittedName>
</protein>
<feature type="compositionally biased region" description="Polar residues" evidence="1">
    <location>
        <begin position="15"/>
        <end position="29"/>
    </location>
</feature>
<sequence>MEYLYHRDVLAPPVFSNNGDSVPLTTSAEEGNGPEIVRGCHESHRR</sequence>
<proteinExistence type="predicted"/>
<feature type="region of interest" description="Disordered" evidence="1">
    <location>
        <begin position="14"/>
        <end position="46"/>
    </location>
</feature>
<dbReference type="Proteomes" id="UP000054776">
    <property type="component" value="Unassembled WGS sequence"/>
</dbReference>
<evidence type="ECO:0000313" key="2">
    <source>
        <dbReference type="EMBL" id="KRY24145.1"/>
    </source>
</evidence>
<dbReference type="InParanoid" id="A0A0V1AH33"/>
<name>A0A0V1AH33_TRISP</name>
<accession>A0A0V1AH33</accession>
<comment type="caution">
    <text evidence="2">The sequence shown here is derived from an EMBL/GenBank/DDBJ whole genome shotgun (WGS) entry which is preliminary data.</text>
</comment>
<keyword evidence="3" id="KW-1185">Reference proteome</keyword>
<dbReference type="AlphaFoldDB" id="A0A0V1AH33"/>